<comment type="caution">
    <text evidence="3">The sequence shown here is derived from an EMBL/GenBank/DDBJ whole genome shotgun (WGS) entry which is preliminary data.</text>
</comment>
<feature type="chain" id="PRO_5040483193" evidence="2">
    <location>
        <begin position="20"/>
        <end position="78"/>
    </location>
</feature>
<proteinExistence type="predicted"/>
<dbReference type="Proteomes" id="UP000716291">
    <property type="component" value="Unassembled WGS sequence"/>
</dbReference>
<evidence type="ECO:0000256" key="2">
    <source>
        <dbReference type="SAM" id="SignalP"/>
    </source>
</evidence>
<gene>
    <name evidence="3" type="ORF">G6F64_003162</name>
</gene>
<dbReference type="EMBL" id="JAANQT010000299">
    <property type="protein sequence ID" value="KAG1312267.1"/>
    <property type="molecule type" value="Genomic_DNA"/>
</dbReference>
<evidence type="ECO:0000313" key="3">
    <source>
        <dbReference type="EMBL" id="KAG1312267.1"/>
    </source>
</evidence>
<keyword evidence="2" id="KW-0732">Signal</keyword>
<name>A0A9P6XFI7_RHIOR</name>
<evidence type="ECO:0000256" key="1">
    <source>
        <dbReference type="SAM" id="MobiDB-lite"/>
    </source>
</evidence>
<sequence length="78" mass="7857">MRLFLALFGLLSALMVVFSLPLENSVALEKRQEVPAVDPTALLEQVFGLLDQLRGLIPGGSSSGSSGSASGGASGGAP</sequence>
<organism evidence="3 4">
    <name type="scientific">Rhizopus oryzae</name>
    <name type="common">Mucormycosis agent</name>
    <name type="synonym">Rhizopus arrhizus var. delemar</name>
    <dbReference type="NCBI Taxonomy" id="64495"/>
    <lineage>
        <taxon>Eukaryota</taxon>
        <taxon>Fungi</taxon>
        <taxon>Fungi incertae sedis</taxon>
        <taxon>Mucoromycota</taxon>
        <taxon>Mucoromycotina</taxon>
        <taxon>Mucoromycetes</taxon>
        <taxon>Mucorales</taxon>
        <taxon>Mucorineae</taxon>
        <taxon>Rhizopodaceae</taxon>
        <taxon>Rhizopus</taxon>
    </lineage>
</organism>
<reference evidence="3" key="1">
    <citation type="journal article" date="2020" name="Microb. Genom.">
        <title>Genetic diversity of clinical and environmental Mucorales isolates obtained from an investigation of mucormycosis cases among solid organ transplant recipients.</title>
        <authorList>
            <person name="Nguyen M.H."/>
            <person name="Kaul D."/>
            <person name="Muto C."/>
            <person name="Cheng S.J."/>
            <person name="Richter R.A."/>
            <person name="Bruno V.M."/>
            <person name="Liu G."/>
            <person name="Beyhan S."/>
            <person name="Sundermann A.J."/>
            <person name="Mounaud S."/>
            <person name="Pasculle A.W."/>
            <person name="Nierman W.C."/>
            <person name="Driscoll E."/>
            <person name="Cumbie R."/>
            <person name="Clancy C.J."/>
            <person name="Dupont C.L."/>
        </authorList>
    </citation>
    <scope>NUCLEOTIDE SEQUENCE</scope>
    <source>
        <strain evidence="3">GL11</strain>
    </source>
</reference>
<evidence type="ECO:0000313" key="4">
    <source>
        <dbReference type="Proteomes" id="UP000716291"/>
    </source>
</evidence>
<feature type="signal peptide" evidence="2">
    <location>
        <begin position="1"/>
        <end position="19"/>
    </location>
</feature>
<feature type="compositionally biased region" description="Gly residues" evidence="1">
    <location>
        <begin position="69"/>
        <end position="78"/>
    </location>
</feature>
<dbReference type="AlphaFoldDB" id="A0A9P6XFI7"/>
<keyword evidence="4" id="KW-1185">Reference proteome</keyword>
<accession>A0A9P6XFI7</accession>
<feature type="region of interest" description="Disordered" evidence="1">
    <location>
        <begin position="59"/>
        <end position="78"/>
    </location>
</feature>
<protein>
    <submittedName>
        <fullName evidence="3">Uncharacterized protein</fullName>
    </submittedName>
</protein>